<protein>
    <recommendedName>
        <fullName evidence="2 8">cAMP-dependent protein kinase regulatory subunit</fullName>
    </recommendedName>
</protein>
<dbReference type="EMBL" id="CP115612">
    <property type="protein sequence ID" value="WBW73932.1"/>
    <property type="molecule type" value="Genomic_DNA"/>
</dbReference>
<proteinExistence type="inferred from homology"/>
<evidence type="ECO:0000256" key="7">
    <source>
        <dbReference type="ARBA" id="ARBA00023149"/>
    </source>
</evidence>
<dbReference type="Proteomes" id="UP001212411">
    <property type="component" value="Chromosome 2"/>
</dbReference>
<reference evidence="12 13" key="1">
    <citation type="journal article" date="2023" name="G3 (Bethesda)">
        <title>A high-quality reference genome for the fission yeast Schizosaccharomyces osmophilus.</title>
        <authorList>
            <person name="Jia G.S."/>
            <person name="Zhang W.C."/>
            <person name="Liang Y."/>
            <person name="Liu X.H."/>
            <person name="Rhind N."/>
            <person name="Pidoux A."/>
            <person name="Brysch-Herzberg M."/>
            <person name="Du L.L."/>
        </authorList>
    </citation>
    <scope>NUCLEOTIDE SEQUENCE [LARGE SCALE GENOMIC DNA]</scope>
    <source>
        <strain evidence="12 13">CBS 15793</strain>
    </source>
</reference>
<dbReference type="RefSeq" id="XP_056038175.1">
    <property type="nucleotide sequence ID" value="XM_056181881.1"/>
</dbReference>
<evidence type="ECO:0000259" key="11">
    <source>
        <dbReference type="PROSITE" id="PS50042"/>
    </source>
</evidence>
<dbReference type="GO" id="GO:0005952">
    <property type="term" value="C:cAMP-dependent protein kinase complex"/>
    <property type="evidence" value="ECO:0007669"/>
    <property type="project" value="InterPro"/>
</dbReference>
<evidence type="ECO:0000256" key="6">
    <source>
        <dbReference type="ARBA" id="ARBA00022741"/>
    </source>
</evidence>
<evidence type="ECO:0000313" key="12">
    <source>
        <dbReference type="EMBL" id="WBW73932.1"/>
    </source>
</evidence>
<keyword evidence="5" id="KW-0677">Repeat</keyword>
<evidence type="ECO:0000313" key="13">
    <source>
        <dbReference type="Proteomes" id="UP001212411"/>
    </source>
</evidence>
<feature type="binding site" evidence="9">
    <location>
        <position position="230"/>
    </location>
    <ligand>
        <name>3',5'-cyclic AMP</name>
        <dbReference type="ChEBI" id="CHEBI:58165"/>
        <label>1</label>
    </ligand>
</feature>
<dbReference type="GO" id="GO:0033554">
    <property type="term" value="P:cellular response to stress"/>
    <property type="evidence" value="ECO:0007669"/>
    <property type="project" value="UniProtKB-ARBA"/>
</dbReference>
<dbReference type="InterPro" id="IPR000595">
    <property type="entry name" value="cNMP-bd_dom"/>
</dbReference>
<keyword evidence="4 8" id="KW-0116">cAMP-binding</keyword>
<dbReference type="GeneID" id="80876570"/>
<dbReference type="PROSITE" id="PS00889">
    <property type="entry name" value="CNMP_BINDING_2"/>
    <property type="match status" value="2"/>
</dbReference>
<dbReference type="PROSITE" id="PS50042">
    <property type="entry name" value="CNMP_BINDING_3"/>
    <property type="match status" value="2"/>
</dbReference>
<comment type="similarity">
    <text evidence="1 8">Belongs to the cAMP-dependent kinase regulatory chain family.</text>
</comment>
<evidence type="ECO:0000256" key="8">
    <source>
        <dbReference type="PIRNR" id="PIRNR000548"/>
    </source>
</evidence>
<evidence type="ECO:0000256" key="2">
    <source>
        <dbReference type="ARBA" id="ARBA00020355"/>
    </source>
</evidence>
<evidence type="ECO:0000256" key="1">
    <source>
        <dbReference type="ARBA" id="ARBA00005753"/>
    </source>
</evidence>
<dbReference type="InterPro" id="IPR018490">
    <property type="entry name" value="cNMP-bd_dom_sf"/>
</dbReference>
<feature type="region of interest" description="Disordered" evidence="10">
    <location>
        <begin position="395"/>
        <end position="417"/>
    </location>
</feature>
<evidence type="ECO:0000256" key="3">
    <source>
        <dbReference type="ARBA" id="ARBA00022553"/>
    </source>
</evidence>
<organism evidence="12 13">
    <name type="scientific">Schizosaccharomyces osmophilus</name>
    <dbReference type="NCBI Taxonomy" id="2545709"/>
    <lineage>
        <taxon>Eukaryota</taxon>
        <taxon>Fungi</taxon>
        <taxon>Dikarya</taxon>
        <taxon>Ascomycota</taxon>
        <taxon>Taphrinomycotina</taxon>
        <taxon>Schizosaccharomycetes</taxon>
        <taxon>Schizosaccharomycetales</taxon>
        <taxon>Schizosaccharomycetaceae</taxon>
        <taxon>Schizosaccharomyces</taxon>
    </lineage>
</organism>
<keyword evidence="13" id="KW-1185">Reference proteome</keyword>
<dbReference type="InterPro" id="IPR014710">
    <property type="entry name" value="RmlC-like_jellyroll"/>
</dbReference>
<dbReference type="GO" id="GO:0004862">
    <property type="term" value="F:cAMP-dependent protein kinase inhibitor activity"/>
    <property type="evidence" value="ECO:0007669"/>
    <property type="project" value="TreeGrafter"/>
</dbReference>
<keyword evidence="7 8" id="KW-0114">cAMP</keyword>
<gene>
    <name evidence="12" type="primary">cgs1</name>
    <name evidence="12" type="ORF">SOMG_03090</name>
</gene>
<feature type="domain" description="Cyclic nucleotide-binding" evidence="11">
    <location>
        <begin position="284"/>
        <end position="400"/>
    </location>
</feature>
<dbReference type="GO" id="GO:0034236">
    <property type="term" value="F:protein kinase A catalytic subunit binding"/>
    <property type="evidence" value="ECO:0007669"/>
    <property type="project" value="TreeGrafter"/>
</dbReference>
<evidence type="ECO:0000256" key="4">
    <source>
        <dbReference type="ARBA" id="ARBA00022566"/>
    </source>
</evidence>
<dbReference type="InterPro" id="IPR050503">
    <property type="entry name" value="cAMP-dep_PK_reg_su-like"/>
</dbReference>
<dbReference type="InterPro" id="IPR018488">
    <property type="entry name" value="cNMP-bd_CS"/>
</dbReference>
<dbReference type="SMART" id="SM00100">
    <property type="entry name" value="cNMP"/>
    <property type="match status" value="2"/>
</dbReference>
<dbReference type="GO" id="GO:0005634">
    <property type="term" value="C:nucleus"/>
    <property type="evidence" value="ECO:0007669"/>
    <property type="project" value="TreeGrafter"/>
</dbReference>
<evidence type="ECO:0000256" key="9">
    <source>
        <dbReference type="PIRSR" id="PIRSR000548-1"/>
    </source>
</evidence>
<feature type="domain" description="Cyclic nucleotide-binding" evidence="11">
    <location>
        <begin position="149"/>
        <end position="281"/>
    </location>
</feature>
<dbReference type="InterPro" id="IPR012198">
    <property type="entry name" value="cAMP_dep_PK_reg_su"/>
</dbReference>
<dbReference type="PIRSF" id="PIRSF000548">
    <property type="entry name" value="PK_regulatory"/>
    <property type="match status" value="1"/>
</dbReference>
<feature type="binding site" evidence="9">
    <location>
        <position position="359"/>
    </location>
    <ligand>
        <name>3',5'-cyclic AMP</name>
        <dbReference type="ChEBI" id="CHEBI:58165"/>
        <label>2</label>
    </ligand>
</feature>
<dbReference type="PANTHER" id="PTHR11635:SF152">
    <property type="entry name" value="CAMP-DEPENDENT PROTEIN KINASE TYPE I REGULATORY SUBUNIT-RELATED"/>
    <property type="match status" value="1"/>
</dbReference>
<feature type="binding site" evidence="9">
    <location>
        <position position="350"/>
    </location>
    <ligand>
        <name>3',5'-cyclic AMP</name>
        <dbReference type="ChEBI" id="CHEBI:58165"/>
        <label>2</label>
    </ligand>
</feature>
<dbReference type="Gene3D" id="2.60.120.10">
    <property type="entry name" value="Jelly Rolls"/>
    <property type="match status" value="2"/>
</dbReference>
<dbReference type="FunFam" id="2.60.120.10:FF:000039">
    <property type="entry name" value="cAMP-dependent protein kinase regulatory subunit"/>
    <property type="match status" value="1"/>
</dbReference>
<dbReference type="KEGG" id="som:SOMG_03090"/>
<evidence type="ECO:0000256" key="10">
    <source>
        <dbReference type="SAM" id="MobiDB-lite"/>
    </source>
</evidence>
<dbReference type="GO" id="GO:0030552">
    <property type="term" value="F:cAMP binding"/>
    <property type="evidence" value="ECO:0007669"/>
    <property type="project" value="UniProtKB-KW"/>
</dbReference>
<dbReference type="GO" id="GO:0005829">
    <property type="term" value="C:cytosol"/>
    <property type="evidence" value="ECO:0007669"/>
    <property type="project" value="TreeGrafter"/>
</dbReference>
<sequence length="417" mass="47229">MVSNASFDELIEELRNLVNKQGCTDLLQVCFDFFGSKLKNERREMLHMDDAMSEALSEDASEDDYLSDLHEMSRGPEAVGPEVLHTPEAGGLKEMNVSYPQNYNFLRRQSVSAESMNPNSFMQLPRPQVPLKSPEELERLKKAVGHNFLFKNLDEERYLEVLSAMTEKRIGEAGVALIVQGAVGDYFYVIEKGEFDVYKRKEPNVSTEEVLASGYGDHVATMFPGEYFGELALMYNAPRAATVVSKTPDCVFYALDRASFHRIVLQNAFHQRRMYESLLEEVPILSSLDKYQRQKIADALQTVVFQAGEEVIRQGDIGNEFYLIEDGEAEVIKKDKGTVVTLTKGDYFGELALIHETQRTATVRAKSRLKLATFDKPTFNRLLGNAIDLMRQQPRAELDSKQESQRQLESHHGTSEA</sequence>
<dbReference type="PANTHER" id="PTHR11635">
    <property type="entry name" value="CAMP-DEPENDENT PROTEIN KINASE REGULATORY CHAIN"/>
    <property type="match status" value="1"/>
</dbReference>
<comment type="subunit">
    <text evidence="8">Tetramer, composed of 2 regulatory (R) and 2 catalytic (C) subunits. In the presence of cAMP it dissociates into 2 active monomeric C subunits and an R dimer.</text>
</comment>
<dbReference type="SUPFAM" id="SSF51206">
    <property type="entry name" value="cAMP-binding domain-like"/>
    <property type="match status" value="2"/>
</dbReference>
<keyword evidence="3" id="KW-0597">Phosphoprotein</keyword>
<dbReference type="AlphaFoldDB" id="A0AAE9WEV8"/>
<keyword evidence="6 8" id="KW-0547">Nucleotide-binding</keyword>
<accession>A0AAE9WEV8</accession>
<dbReference type="Pfam" id="PF00027">
    <property type="entry name" value="cNMP_binding"/>
    <property type="match status" value="2"/>
</dbReference>
<feature type="binding site" evidence="9">
    <location>
        <position position="239"/>
    </location>
    <ligand>
        <name>3',5'-cyclic AMP</name>
        <dbReference type="ChEBI" id="CHEBI:58165"/>
        <label>1</label>
    </ligand>
</feature>
<name>A0AAE9WEV8_9SCHI</name>
<dbReference type="CDD" id="cd00038">
    <property type="entry name" value="CAP_ED"/>
    <property type="match status" value="2"/>
</dbReference>
<evidence type="ECO:0000256" key="5">
    <source>
        <dbReference type="ARBA" id="ARBA00022737"/>
    </source>
</evidence>
<dbReference type="PRINTS" id="PR00103">
    <property type="entry name" value="CAMPKINASE"/>
</dbReference>
<dbReference type="PROSITE" id="PS00888">
    <property type="entry name" value="CNMP_BINDING_1"/>
    <property type="match status" value="2"/>
</dbReference>